<evidence type="ECO:0008006" key="4">
    <source>
        <dbReference type="Google" id="ProtNLM"/>
    </source>
</evidence>
<feature type="transmembrane region" description="Helical" evidence="1">
    <location>
        <begin position="20"/>
        <end position="36"/>
    </location>
</feature>
<feature type="transmembrane region" description="Helical" evidence="1">
    <location>
        <begin position="91"/>
        <end position="116"/>
    </location>
</feature>
<feature type="transmembrane region" description="Helical" evidence="1">
    <location>
        <begin position="381"/>
        <end position="405"/>
    </location>
</feature>
<dbReference type="EMBL" id="DVOR01000017">
    <property type="protein sequence ID" value="HIV08579.1"/>
    <property type="molecule type" value="Genomic_DNA"/>
</dbReference>
<keyword evidence="1" id="KW-1133">Transmembrane helix</keyword>
<dbReference type="Proteomes" id="UP000886845">
    <property type="component" value="Unassembled WGS sequence"/>
</dbReference>
<gene>
    <name evidence="2" type="ORF">IAC79_00495</name>
</gene>
<feature type="transmembrane region" description="Helical" evidence="1">
    <location>
        <begin position="48"/>
        <end position="71"/>
    </location>
</feature>
<accession>A0A9D1T2E0</accession>
<protein>
    <recommendedName>
        <fullName evidence="4">ABC transporter permease</fullName>
    </recommendedName>
</protein>
<keyword evidence="1" id="KW-0812">Transmembrane</keyword>
<feature type="transmembrane region" description="Helical" evidence="1">
    <location>
        <begin position="286"/>
        <end position="307"/>
    </location>
</feature>
<evidence type="ECO:0000313" key="3">
    <source>
        <dbReference type="Proteomes" id="UP000886845"/>
    </source>
</evidence>
<name>A0A9D1T2E0_9BACT</name>
<organism evidence="2 3">
    <name type="scientific">Candidatus Spyradenecus faecavium</name>
    <dbReference type="NCBI Taxonomy" id="2840947"/>
    <lineage>
        <taxon>Bacteria</taxon>
        <taxon>Pseudomonadati</taxon>
        <taxon>Lentisphaerota</taxon>
        <taxon>Lentisphaeria</taxon>
        <taxon>Lentisphaerales</taxon>
        <taxon>Lentisphaeraceae</taxon>
        <taxon>Lentisphaeraceae incertae sedis</taxon>
        <taxon>Candidatus Spyradenecus</taxon>
    </lineage>
</organism>
<keyword evidence="1" id="KW-0472">Membrane</keyword>
<evidence type="ECO:0000256" key="1">
    <source>
        <dbReference type="SAM" id="Phobius"/>
    </source>
</evidence>
<dbReference type="AlphaFoldDB" id="A0A9D1T2E0"/>
<dbReference type="PANTHER" id="PTHR43471:SF10">
    <property type="entry name" value="SLL1107 PROTEIN"/>
    <property type="match status" value="1"/>
</dbReference>
<feature type="transmembrane region" description="Helical" evidence="1">
    <location>
        <begin position="313"/>
        <end position="333"/>
    </location>
</feature>
<comment type="caution">
    <text evidence="2">The sequence shown here is derived from an EMBL/GenBank/DDBJ whole genome shotgun (WGS) entry which is preliminary data.</text>
</comment>
<proteinExistence type="predicted"/>
<dbReference type="PANTHER" id="PTHR43471">
    <property type="entry name" value="ABC TRANSPORTER PERMEASE"/>
    <property type="match status" value="1"/>
</dbReference>
<reference evidence="2" key="1">
    <citation type="submission" date="2020-10" db="EMBL/GenBank/DDBJ databases">
        <authorList>
            <person name="Gilroy R."/>
        </authorList>
    </citation>
    <scope>NUCLEOTIDE SEQUENCE</scope>
    <source>
        <strain evidence="2">35461</strain>
    </source>
</reference>
<reference evidence="2" key="2">
    <citation type="journal article" date="2021" name="PeerJ">
        <title>Extensive microbial diversity within the chicken gut microbiome revealed by metagenomics and culture.</title>
        <authorList>
            <person name="Gilroy R."/>
            <person name="Ravi A."/>
            <person name="Getino M."/>
            <person name="Pursley I."/>
            <person name="Horton D.L."/>
            <person name="Alikhan N.F."/>
            <person name="Baker D."/>
            <person name="Gharbi K."/>
            <person name="Hall N."/>
            <person name="Watson M."/>
            <person name="Adriaenssens E.M."/>
            <person name="Foster-Nyarko E."/>
            <person name="Jarju S."/>
            <person name="Secka A."/>
            <person name="Antonio M."/>
            <person name="Oren A."/>
            <person name="Chaudhuri R.R."/>
            <person name="La Ragione R."/>
            <person name="Hildebrand F."/>
            <person name="Pallen M.J."/>
        </authorList>
    </citation>
    <scope>NUCLEOTIDE SEQUENCE</scope>
    <source>
        <strain evidence="2">35461</strain>
    </source>
</reference>
<sequence>MRALWAELTLGWRRAVRGPFLAALTVALALCLLALPGRDDPGLTRTGFGVSLAWCLLLVSALWCGGTAYALDRDRRRLTLAFTKPIRRWTLWWGRFLGTLAPFAAAVAAVGLCLAIRPLPEGRAVAAPVGLPDLTPQAQAWLDGLREQGQLPKGASEARLLRAVRETFEKRPVALEPGQAKTYRFPAVDRPGPVTFRLSGRPFLGAREAIRLAVTAECDGKRVTLRPDRLRDYGFAVDLPAGFAAPGKPLTFTLTREDAEGAGTVLYRERADVALLSGGQGPAANLAAFCLTALLTVAMAVALGLALGCAFSLPVTLFTGSLALLAVAAAALSPETFVLDEIRSVWTRVGTAVSACVAWPFRGLVALNPLRCLLDGEAIGAAALLRIFVTAVLPWCVACSLAATLTSVTDEDR</sequence>
<evidence type="ECO:0000313" key="2">
    <source>
        <dbReference type="EMBL" id="HIV08579.1"/>
    </source>
</evidence>